<dbReference type="RefSeq" id="XP_004031091.1">
    <property type="nucleotide sequence ID" value="XM_004031043.1"/>
</dbReference>
<dbReference type="AlphaFoldDB" id="G0QY49"/>
<organism evidence="1 2">
    <name type="scientific">Ichthyophthirius multifiliis</name>
    <name type="common">White spot disease agent</name>
    <name type="synonym">Ich</name>
    <dbReference type="NCBI Taxonomy" id="5932"/>
    <lineage>
        <taxon>Eukaryota</taxon>
        <taxon>Sar</taxon>
        <taxon>Alveolata</taxon>
        <taxon>Ciliophora</taxon>
        <taxon>Intramacronucleata</taxon>
        <taxon>Oligohymenophorea</taxon>
        <taxon>Hymenostomatida</taxon>
        <taxon>Ophryoglenina</taxon>
        <taxon>Ichthyophthirius</taxon>
    </lineage>
</organism>
<dbReference type="InParanoid" id="G0QY49"/>
<proteinExistence type="predicted"/>
<dbReference type="OMA" id="ANCIICL"/>
<dbReference type="GeneID" id="14905966"/>
<evidence type="ECO:0000313" key="2">
    <source>
        <dbReference type="Proteomes" id="UP000008983"/>
    </source>
</evidence>
<dbReference type="eggNOG" id="ENOG502SNFS">
    <property type="taxonomic scope" value="Eukaryota"/>
</dbReference>
<name>G0QY49_ICHMU</name>
<dbReference type="OrthoDB" id="292878at2759"/>
<accession>G0QY49</accession>
<reference evidence="1 2" key="1">
    <citation type="submission" date="2011-07" db="EMBL/GenBank/DDBJ databases">
        <authorList>
            <person name="Coyne R."/>
            <person name="Brami D."/>
            <person name="Johnson J."/>
            <person name="Hostetler J."/>
            <person name="Hannick L."/>
            <person name="Clark T."/>
            <person name="Cassidy-Hanley D."/>
            <person name="Inman J."/>
        </authorList>
    </citation>
    <scope>NUCLEOTIDE SEQUENCE [LARGE SCALE GENOMIC DNA]</scope>
    <source>
        <strain evidence="1 2">G5</strain>
    </source>
</reference>
<sequence>METNQFNESEFKKFIQQVKFELQSLCQGVDIQKNTEKIIEYYISAPNRLTKLLCYSLLKSLPNIDLQQIFSSISQDLISKDNEIQLNTMKLMYMMGHQQALEILKNNEKQFFEILKNSEFHFERIAILHSFLIKAYIKNFSSEDNCIEQIHQIYIAIAEQIFEVNRDITRNSIEVFLYINSKIKSLFYFQQKKVTNYLMQRIESLINKVIGYEIRLRSHLIKLPVFLIEIIVSFSKTYSHYTYTNSYFNITEEDLIIKNKYEQNISLNSIYTQLLEKNLLEDLLKSTFEQDVLINSYTSFFRLLFLGEKLFLSYHKRCNLIWEIFSNFVKVINKSSYKKEYNIILINMSLLALKTQNTHKIAISMKILEIVSSAGSLSNQYSRFFLMKICFYNLISASVFLLQQNKQSCIFSLFNQKWFYQKLQSDDENNQKIDQQQIKEELLISLIVSALYFRLENPQKIHQQAQQQVFLEILDISYRIINWKYQIKQSPNDTYNKTINLSIDLYLVLLEESFESLNVSFLVIRLNELIKRINLSEINFFPKIKLLYLICKKYSSLLLNNNLEQINYNLIIQDFQNFLNQKCSSSIFFEKASFQEINRFLTCFEYIFKIFFFFQLKFPLLKEIIMNYLLNFRQQLDQLLVSKQKQLIFQPIINAIIEHTNLLQKYILEEEEEQLSLKIDSNLKISRDFLENTNTEFEKNENPMKYISFNNLCQTSQKNSEDEKQMELSNANLNLFTNPILITGINDFIQIMTSHSIFPYKNLLSINLRIFNSTQFKLDNLKIKIIHSNSLSLFPINSSANPSEILIEELNPINVKNLSFCLNVNQVESLFITFEIQLLNDIIFKTIPYKVPLIHFLIPNYINILSKNLFLSIYSSLPSLYQTKAYLYVKLNRLIKILNQSQFSAFVIEGMDFQTASEAFFSQKKTFFCKTKIITIKM</sequence>
<evidence type="ECO:0000313" key="1">
    <source>
        <dbReference type="EMBL" id="EGR29855.1"/>
    </source>
</evidence>
<keyword evidence="2" id="KW-1185">Reference proteome</keyword>
<dbReference type="EMBL" id="GL984100">
    <property type="protein sequence ID" value="EGR29855.1"/>
    <property type="molecule type" value="Genomic_DNA"/>
</dbReference>
<gene>
    <name evidence="1" type="ORF">IMG5_147360</name>
</gene>
<protein>
    <submittedName>
        <fullName evidence="1">Uncharacterized protein</fullName>
    </submittedName>
</protein>
<dbReference type="Proteomes" id="UP000008983">
    <property type="component" value="Unassembled WGS sequence"/>
</dbReference>